<dbReference type="InterPro" id="IPR002727">
    <property type="entry name" value="DUF47"/>
</dbReference>
<evidence type="ECO:0000313" key="3">
    <source>
        <dbReference type="Proteomes" id="UP000032430"/>
    </source>
</evidence>
<dbReference type="Pfam" id="PF01865">
    <property type="entry name" value="PhoU_div"/>
    <property type="match status" value="1"/>
</dbReference>
<dbReference type="OrthoDB" id="9780540at2"/>
<protein>
    <recommendedName>
        <fullName evidence="4">Phosphate transport regulator</fullName>
    </recommendedName>
</protein>
<dbReference type="Proteomes" id="UP000032430">
    <property type="component" value="Chromosome I"/>
</dbReference>
<reference evidence="3" key="1">
    <citation type="submission" date="2014-09" db="EMBL/GenBank/DDBJ databases">
        <authorList>
            <person name="Gomez-Valero L."/>
        </authorList>
    </citation>
    <scope>NUCLEOTIDE SEQUENCE [LARGE SCALE GENOMIC DNA]</scope>
    <source>
        <strain evidence="3">ATCC700992</strain>
    </source>
</reference>
<proteinExistence type="inferred from homology"/>
<keyword evidence="3" id="KW-1185">Reference proteome</keyword>
<dbReference type="SUPFAM" id="SSF109755">
    <property type="entry name" value="PhoU-like"/>
    <property type="match status" value="1"/>
</dbReference>
<dbReference type="InterPro" id="IPR018445">
    <property type="entry name" value="Put_Phosphate_transp_reg"/>
</dbReference>
<dbReference type="PANTHER" id="PTHR36536">
    <property type="entry name" value="UPF0111 PROTEIN HI_1603"/>
    <property type="match status" value="1"/>
</dbReference>
<dbReference type="NCBIfam" id="TIGR00153">
    <property type="entry name" value="TIGR00153 family protein"/>
    <property type="match status" value="1"/>
</dbReference>
<dbReference type="InterPro" id="IPR038078">
    <property type="entry name" value="PhoU-like_sf"/>
</dbReference>
<dbReference type="PANTHER" id="PTHR36536:SF3">
    <property type="entry name" value="UPF0111 PROTEIN HI_1603"/>
    <property type="match status" value="1"/>
</dbReference>
<accession>A0A098G9Q9</accession>
<evidence type="ECO:0000313" key="2">
    <source>
        <dbReference type="EMBL" id="CEG58735.1"/>
    </source>
</evidence>
<evidence type="ECO:0008006" key="4">
    <source>
        <dbReference type="Google" id="ProtNLM"/>
    </source>
</evidence>
<dbReference type="HOGENOM" id="CLU_104916_0_1_6"/>
<comment type="similarity">
    <text evidence="1">Belongs to the UPF0111 family.</text>
</comment>
<organism evidence="2 3">
    <name type="scientific">Legionella fallonii LLAP-10</name>
    <dbReference type="NCBI Taxonomy" id="1212491"/>
    <lineage>
        <taxon>Bacteria</taxon>
        <taxon>Pseudomonadati</taxon>
        <taxon>Pseudomonadota</taxon>
        <taxon>Gammaproteobacteria</taxon>
        <taxon>Legionellales</taxon>
        <taxon>Legionellaceae</taxon>
        <taxon>Legionella</taxon>
    </lineage>
</organism>
<gene>
    <name evidence="2" type="ORF">LFA_3402</name>
</gene>
<dbReference type="Gene3D" id="1.20.58.220">
    <property type="entry name" value="Phosphate transport system protein phou homolog 2, domain 2"/>
    <property type="match status" value="1"/>
</dbReference>
<dbReference type="RefSeq" id="WP_045096987.1">
    <property type="nucleotide sequence ID" value="NZ_LN614827.1"/>
</dbReference>
<sequence>MGSIFNMFGPSPIKPIEQHIRKAYQCAKQLYPFFEAVLKKDWTTAQEMKDKIVSLEKEADLIKRDLRLHLPTGLFLPVSRTHLLELLSAQDKIANKAEDIAGLIISRKMIIPEQLVQAFMPFLNRCLDASKQACNAINELDELLETGFRGSEVKIVEEMILTLDEIEHDCDDKLADMRHRIFELEKELPAIEVIFLYKLVHWIGELAEHAQTVGGRLQILIAR</sequence>
<name>A0A098G9Q9_9GAMM</name>
<evidence type="ECO:0000256" key="1">
    <source>
        <dbReference type="ARBA" id="ARBA00008591"/>
    </source>
</evidence>
<dbReference type="AlphaFoldDB" id="A0A098G9Q9"/>
<dbReference type="STRING" id="1212491.LFA_3402"/>
<dbReference type="EMBL" id="LN614827">
    <property type="protein sequence ID" value="CEG58735.1"/>
    <property type="molecule type" value="Genomic_DNA"/>
</dbReference>
<dbReference type="KEGG" id="lfa:LFA_3402"/>